<dbReference type="InterPro" id="IPR011527">
    <property type="entry name" value="ABC1_TM_dom"/>
</dbReference>
<dbReference type="EMBL" id="CP027806">
    <property type="protein sequence ID" value="AXJ01022.1"/>
    <property type="molecule type" value="Genomic_DNA"/>
</dbReference>
<dbReference type="OrthoDB" id="9780296at2"/>
<evidence type="ECO:0000256" key="2">
    <source>
        <dbReference type="ARBA" id="ARBA00022448"/>
    </source>
</evidence>
<organism evidence="12 13">
    <name type="scientific">Cyclonatronum proteinivorum</name>
    <dbReference type="NCBI Taxonomy" id="1457365"/>
    <lineage>
        <taxon>Bacteria</taxon>
        <taxon>Pseudomonadati</taxon>
        <taxon>Balneolota</taxon>
        <taxon>Balneolia</taxon>
        <taxon>Balneolales</taxon>
        <taxon>Cyclonatronaceae</taxon>
        <taxon>Cyclonatronum</taxon>
    </lineage>
</organism>
<feature type="domain" description="ABC transmembrane type-1" evidence="11">
    <location>
        <begin position="19"/>
        <end position="319"/>
    </location>
</feature>
<evidence type="ECO:0000256" key="3">
    <source>
        <dbReference type="ARBA" id="ARBA00022475"/>
    </source>
</evidence>
<keyword evidence="13" id="KW-1185">Reference proteome</keyword>
<evidence type="ECO:0000256" key="8">
    <source>
        <dbReference type="ARBA" id="ARBA00023136"/>
    </source>
</evidence>
<dbReference type="InterPro" id="IPR003439">
    <property type="entry name" value="ABC_transporter-like_ATP-bd"/>
</dbReference>
<dbReference type="InterPro" id="IPR027417">
    <property type="entry name" value="P-loop_NTPase"/>
</dbReference>
<proteinExistence type="predicted"/>
<dbReference type="KEGG" id="cprv:CYPRO_1772"/>
<feature type="transmembrane region" description="Helical" evidence="9">
    <location>
        <begin position="71"/>
        <end position="94"/>
    </location>
</feature>
<dbReference type="Gene3D" id="1.20.1560.10">
    <property type="entry name" value="ABC transporter type 1, transmembrane domain"/>
    <property type="match status" value="1"/>
</dbReference>
<keyword evidence="8 9" id="KW-0472">Membrane</keyword>
<dbReference type="SMART" id="SM00382">
    <property type="entry name" value="AAA"/>
    <property type="match status" value="1"/>
</dbReference>
<dbReference type="Pfam" id="PF00005">
    <property type="entry name" value="ABC_tran"/>
    <property type="match status" value="1"/>
</dbReference>
<keyword evidence="6 12" id="KW-0067">ATP-binding</keyword>
<dbReference type="InterPro" id="IPR039421">
    <property type="entry name" value="Type_1_exporter"/>
</dbReference>
<dbReference type="SUPFAM" id="SSF52540">
    <property type="entry name" value="P-loop containing nucleoside triphosphate hydrolases"/>
    <property type="match status" value="1"/>
</dbReference>
<dbReference type="RefSeq" id="WP_114984258.1">
    <property type="nucleotide sequence ID" value="NZ_CP027806.1"/>
</dbReference>
<keyword evidence="5" id="KW-0547">Nucleotide-binding</keyword>
<dbReference type="GO" id="GO:0005886">
    <property type="term" value="C:plasma membrane"/>
    <property type="evidence" value="ECO:0007669"/>
    <property type="project" value="UniProtKB-SubCell"/>
</dbReference>
<evidence type="ECO:0000313" key="12">
    <source>
        <dbReference type="EMBL" id="AXJ01022.1"/>
    </source>
</evidence>
<feature type="transmembrane region" description="Helical" evidence="9">
    <location>
        <begin position="258"/>
        <end position="277"/>
    </location>
</feature>
<evidence type="ECO:0000259" key="11">
    <source>
        <dbReference type="PROSITE" id="PS50929"/>
    </source>
</evidence>
<dbReference type="Pfam" id="PF00664">
    <property type="entry name" value="ABC_membrane"/>
    <property type="match status" value="1"/>
</dbReference>
<evidence type="ECO:0000256" key="7">
    <source>
        <dbReference type="ARBA" id="ARBA00022989"/>
    </source>
</evidence>
<sequence>MKELFKLNRFFWKYKGTVLIGTLFLVLANVFLVWIPILIRQTIDKVEELSQENADAAVGVLDVLLSEEAGALLATNTAYLLLAVALYGILLYATRQTLIVTSRKIEFDMRNEIFDRIQQLPQSYYSQNKSGDIYVRATEDVQRVREYFGPAFMYTIQTISRAAIIITIMVLVNPVLTLWALLPLPVLTLFAYWVSGFIHKRSNEIQEQYASLAGRANEAFSSIRLIKAYAREDYEKGRFMKESETYRRRKLRLDVVESLFHPMLSLLIGLSIVLVIWQGGIMVTQGIITIGNIAEFIIHVTYLTWPVASLGYTINLIQRSAASQERIAKMMRTPNEIQDTVSDSPEITHIKGDITFENVSFVYPNAETPAIDRVSFSVKAGQTVAFVGRTGSGKTTLVQLIPRLFNPSAGSIKIDGKDITKIPLNFLRKNIGFVPQDTFLFSDTIKDNIAFGMESFSVQDVEKAAENAQVLENINDFEKGFDTLLGERGITLSGGQKQRTSIARAIIRKPPILILDDSLSAVDTKTEDAILTHLKHEFKSKTTIIISHRISTVKDADCIFVLKDGSITESGKHEELINNQGYYASMYRKQLLEQELAQL</sequence>
<evidence type="ECO:0000256" key="4">
    <source>
        <dbReference type="ARBA" id="ARBA00022692"/>
    </source>
</evidence>
<evidence type="ECO:0000256" key="9">
    <source>
        <dbReference type="SAM" id="Phobius"/>
    </source>
</evidence>
<name>A0A345UKM0_9BACT</name>
<evidence type="ECO:0000256" key="1">
    <source>
        <dbReference type="ARBA" id="ARBA00004651"/>
    </source>
</evidence>
<dbReference type="CDD" id="cd18541">
    <property type="entry name" value="ABC_6TM_TmrB_like"/>
    <property type="match status" value="1"/>
</dbReference>
<comment type="subcellular location">
    <subcellularLocation>
        <location evidence="1">Cell membrane</location>
        <topology evidence="1">Multi-pass membrane protein</topology>
    </subcellularLocation>
</comment>
<dbReference type="PANTHER" id="PTHR43394">
    <property type="entry name" value="ATP-DEPENDENT PERMEASE MDL1, MITOCHONDRIAL"/>
    <property type="match status" value="1"/>
</dbReference>
<dbReference type="PROSITE" id="PS50929">
    <property type="entry name" value="ABC_TM1F"/>
    <property type="match status" value="1"/>
</dbReference>
<gene>
    <name evidence="12" type="ORF">CYPRO_1772</name>
</gene>
<dbReference type="PANTHER" id="PTHR43394:SF1">
    <property type="entry name" value="ATP-BINDING CASSETTE SUB-FAMILY B MEMBER 10, MITOCHONDRIAL"/>
    <property type="match status" value="1"/>
</dbReference>
<dbReference type="InterPro" id="IPR003593">
    <property type="entry name" value="AAA+_ATPase"/>
</dbReference>
<dbReference type="Proteomes" id="UP000254808">
    <property type="component" value="Chromosome"/>
</dbReference>
<dbReference type="Gene3D" id="3.40.50.300">
    <property type="entry name" value="P-loop containing nucleotide triphosphate hydrolases"/>
    <property type="match status" value="1"/>
</dbReference>
<keyword evidence="4 9" id="KW-0812">Transmembrane</keyword>
<evidence type="ECO:0000256" key="6">
    <source>
        <dbReference type="ARBA" id="ARBA00022840"/>
    </source>
</evidence>
<dbReference type="SUPFAM" id="SSF90123">
    <property type="entry name" value="ABC transporter transmembrane region"/>
    <property type="match status" value="1"/>
</dbReference>
<keyword evidence="3" id="KW-1003">Cell membrane</keyword>
<keyword evidence="2" id="KW-0813">Transport</keyword>
<feature type="transmembrane region" description="Helical" evidence="9">
    <location>
        <begin position="151"/>
        <end position="172"/>
    </location>
</feature>
<reference evidence="12 13" key="1">
    <citation type="submission" date="2018-03" db="EMBL/GenBank/DDBJ databases">
        <title>Phenotypic and genomic properties of Cyclonatronum proteinivorum gen. nov., sp. nov., a haloalkaliphilic bacteroidete from soda lakes possessing Na+-translocating rhodopsin.</title>
        <authorList>
            <person name="Toshchakov S.V."/>
            <person name="Korzhenkov A."/>
            <person name="Samarov N.I."/>
            <person name="Kublanov I.V."/>
            <person name="Muntyan M.S."/>
            <person name="Sorokin D.Y."/>
        </authorList>
    </citation>
    <scope>NUCLEOTIDE SEQUENCE [LARGE SCALE GENOMIC DNA]</scope>
    <source>
        <strain evidence="12 13">Omega</strain>
    </source>
</reference>
<dbReference type="FunFam" id="3.40.50.300:FF:000221">
    <property type="entry name" value="Multidrug ABC transporter ATP-binding protein"/>
    <property type="match status" value="1"/>
</dbReference>
<accession>A0A345UKM0</accession>
<feature type="transmembrane region" description="Helical" evidence="9">
    <location>
        <begin position="178"/>
        <end position="198"/>
    </location>
</feature>
<evidence type="ECO:0000256" key="5">
    <source>
        <dbReference type="ARBA" id="ARBA00022741"/>
    </source>
</evidence>
<evidence type="ECO:0000259" key="10">
    <source>
        <dbReference type="PROSITE" id="PS50893"/>
    </source>
</evidence>
<dbReference type="GO" id="GO:0015421">
    <property type="term" value="F:ABC-type oligopeptide transporter activity"/>
    <property type="evidence" value="ECO:0007669"/>
    <property type="project" value="TreeGrafter"/>
</dbReference>
<protein>
    <submittedName>
        <fullName evidence="12">ATP-binding cassette, subfamily B</fullName>
    </submittedName>
</protein>
<dbReference type="PROSITE" id="PS50893">
    <property type="entry name" value="ABC_TRANSPORTER_2"/>
    <property type="match status" value="1"/>
</dbReference>
<evidence type="ECO:0000313" key="13">
    <source>
        <dbReference type="Proteomes" id="UP000254808"/>
    </source>
</evidence>
<dbReference type="GO" id="GO:0005524">
    <property type="term" value="F:ATP binding"/>
    <property type="evidence" value="ECO:0007669"/>
    <property type="project" value="UniProtKB-KW"/>
</dbReference>
<keyword evidence="7 9" id="KW-1133">Transmembrane helix</keyword>
<dbReference type="GO" id="GO:0016887">
    <property type="term" value="F:ATP hydrolysis activity"/>
    <property type="evidence" value="ECO:0007669"/>
    <property type="project" value="InterPro"/>
</dbReference>
<feature type="transmembrane region" description="Helical" evidence="9">
    <location>
        <begin position="16"/>
        <end position="39"/>
    </location>
</feature>
<dbReference type="InterPro" id="IPR036640">
    <property type="entry name" value="ABC1_TM_sf"/>
</dbReference>
<dbReference type="AlphaFoldDB" id="A0A345UKM0"/>
<feature type="domain" description="ABC transporter" evidence="10">
    <location>
        <begin position="354"/>
        <end position="589"/>
    </location>
</feature>